<dbReference type="SUPFAM" id="SSF53335">
    <property type="entry name" value="S-adenosyl-L-methionine-dependent methyltransferases"/>
    <property type="match status" value="1"/>
</dbReference>
<dbReference type="Proteomes" id="UP000886520">
    <property type="component" value="Chromosome 9"/>
</dbReference>
<dbReference type="InterPro" id="IPR029063">
    <property type="entry name" value="SAM-dependent_MTases_sf"/>
</dbReference>
<dbReference type="PROSITE" id="PS51679">
    <property type="entry name" value="SAM_MT_C5"/>
    <property type="match status" value="1"/>
</dbReference>
<sequence>MANDVYEYNFGHRPNQGNIQHLTIKKLDGYDADAWLLSPPCQPYTRQGLQKDADDLRASSFLKLLEILPLLCKPPAFLFIENVVGFESSVSHDILVEALKKAEFSIQEFILTPLQLGIPYSRPRYFCLAKRRPFCFSYPQFNNQLLDNLGPAAPTFSVSVSQTLDSSPHTNHSLELPTGNFSHDYPCKAVKEYLEDQLFDEGGLDDSPCMETHSANIDGKKLEHNTFEVPGYLIDRWGDVFDVVTPNSRRCCCFTKSYGRFVKGTGSFIATKLTNEHGLEQLSSEGDSGGIMKSNLCLKQLGLRYFTPREIANLHSFPKNFGFPDRITIKQRYALLGNSLSVAVVASLLRYLFRNN</sequence>
<proteinExistence type="inferred from homology"/>
<dbReference type="GO" id="GO:0008168">
    <property type="term" value="F:methyltransferase activity"/>
    <property type="evidence" value="ECO:0007669"/>
    <property type="project" value="UniProtKB-KW"/>
</dbReference>
<dbReference type="EMBL" id="JABFUD020000009">
    <property type="protein sequence ID" value="KAI5075482.1"/>
    <property type="molecule type" value="Genomic_DNA"/>
</dbReference>
<dbReference type="GO" id="GO:0005634">
    <property type="term" value="C:nucleus"/>
    <property type="evidence" value="ECO:0007669"/>
    <property type="project" value="TreeGrafter"/>
</dbReference>
<comment type="similarity">
    <text evidence="4">Belongs to the class I-like SAM-binding methyltransferase superfamily. C5-methyltransferase family.</text>
</comment>
<dbReference type="InterPro" id="IPR001525">
    <property type="entry name" value="C5_MeTfrase"/>
</dbReference>
<evidence type="ECO:0000256" key="2">
    <source>
        <dbReference type="ARBA" id="ARBA00022679"/>
    </source>
</evidence>
<dbReference type="Pfam" id="PF00145">
    <property type="entry name" value="DNA_methylase"/>
    <property type="match status" value="1"/>
</dbReference>
<keyword evidence="2 4" id="KW-0808">Transferase</keyword>
<keyword evidence="1 4" id="KW-0489">Methyltransferase</keyword>
<dbReference type="InterPro" id="IPR050750">
    <property type="entry name" value="C5-MTase"/>
</dbReference>
<evidence type="ECO:0000256" key="3">
    <source>
        <dbReference type="ARBA" id="ARBA00022691"/>
    </source>
</evidence>
<feature type="active site" evidence="4">
    <location>
        <position position="41"/>
    </location>
</feature>
<dbReference type="OrthoDB" id="414133at2759"/>
<protein>
    <recommendedName>
        <fullName evidence="7">tRNA (Cytosine(38)-C(5))-methyltransferase</fullName>
    </recommendedName>
</protein>
<dbReference type="PANTHER" id="PTHR46098:SF1">
    <property type="entry name" value="TRNA (CYTOSINE(38)-C(5))-METHYLTRANSFERASE"/>
    <property type="match status" value="1"/>
</dbReference>
<evidence type="ECO:0000256" key="1">
    <source>
        <dbReference type="ARBA" id="ARBA00022603"/>
    </source>
</evidence>
<dbReference type="Gene3D" id="3.40.50.150">
    <property type="entry name" value="Vaccinia Virus protein VP39"/>
    <property type="match status" value="1"/>
</dbReference>
<evidence type="ECO:0000313" key="6">
    <source>
        <dbReference type="Proteomes" id="UP000886520"/>
    </source>
</evidence>
<keyword evidence="3 4" id="KW-0949">S-adenosyl-L-methionine</keyword>
<gene>
    <name evidence="5" type="ORF">GOP47_0009558</name>
</gene>
<dbReference type="PANTHER" id="PTHR46098">
    <property type="entry name" value="TRNA (CYTOSINE(38)-C(5))-METHYLTRANSFERASE"/>
    <property type="match status" value="1"/>
</dbReference>
<dbReference type="AlphaFoldDB" id="A0A9D4UXB6"/>
<evidence type="ECO:0000256" key="4">
    <source>
        <dbReference type="PROSITE-ProRule" id="PRU01016"/>
    </source>
</evidence>
<evidence type="ECO:0000313" key="5">
    <source>
        <dbReference type="EMBL" id="KAI5075482.1"/>
    </source>
</evidence>
<dbReference type="Gene3D" id="3.90.120.10">
    <property type="entry name" value="DNA Methylase, subunit A, domain 2"/>
    <property type="match status" value="1"/>
</dbReference>
<name>A0A9D4UXB6_ADICA</name>
<comment type="caution">
    <text evidence="5">The sequence shown here is derived from an EMBL/GenBank/DDBJ whole genome shotgun (WGS) entry which is preliminary data.</text>
</comment>
<accession>A0A9D4UXB6</accession>
<reference evidence="5" key="1">
    <citation type="submission" date="2021-01" db="EMBL/GenBank/DDBJ databases">
        <title>Adiantum capillus-veneris genome.</title>
        <authorList>
            <person name="Fang Y."/>
            <person name="Liao Q."/>
        </authorList>
    </citation>
    <scope>NUCLEOTIDE SEQUENCE</scope>
    <source>
        <strain evidence="5">H3</strain>
        <tissue evidence="5">Leaf</tissue>
    </source>
</reference>
<keyword evidence="6" id="KW-1185">Reference proteome</keyword>
<evidence type="ECO:0008006" key="7">
    <source>
        <dbReference type="Google" id="ProtNLM"/>
    </source>
</evidence>
<dbReference type="GO" id="GO:0032259">
    <property type="term" value="P:methylation"/>
    <property type="evidence" value="ECO:0007669"/>
    <property type="project" value="UniProtKB-KW"/>
</dbReference>
<organism evidence="5 6">
    <name type="scientific">Adiantum capillus-veneris</name>
    <name type="common">Maidenhair fern</name>
    <dbReference type="NCBI Taxonomy" id="13818"/>
    <lineage>
        <taxon>Eukaryota</taxon>
        <taxon>Viridiplantae</taxon>
        <taxon>Streptophyta</taxon>
        <taxon>Embryophyta</taxon>
        <taxon>Tracheophyta</taxon>
        <taxon>Polypodiopsida</taxon>
        <taxon>Polypodiidae</taxon>
        <taxon>Polypodiales</taxon>
        <taxon>Pteridineae</taxon>
        <taxon>Pteridaceae</taxon>
        <taxon>Vittarioideae</taxon>
        <taxon>Adiantum</taxon>
    </lineage>
</organism>